<dbReference type="EMBL" id="LLZH01000329">
    <property type="protein sequence ID" value="KUL23713.1"/>
    <property type="molecule type" value="Genomic_DNA"/>
</dbReference>
<organism evidence="11 12">
    <name type="scientific">Actinoplanes awajinensis subsp. mycoplanecinus</name>
    <dbReference type="NCBI Taxonomy" id="135947"/>
    <lineage>
        <taxon>Bacteria</taxon>
        <taxon>Bacillati</taxon>
        <taxon>Actinomycetota</taxon>
        <taxon>Actinomycetes</taxon>
        <taxon>Micromonosporales</taxon>
        <taxon>Micromonosporaceae</taxon>
        <taxon>Actinoplanes</taxon>
    </lineage>
</organism>
<comment type="function">
    <text evidence="6">Catalyzes the glycosylation of 4,4'-diaponeurosporenoate, i.e. the esterification of glucose at the C1'' position with the carboxyl group of 4,4'-diaponeurosporenic acid, to form glycosyl-4,4'-diaponeurosporenoate. This is a step in the biosynthesis of staphyloxanthin, an orange pigment present in most staphylococci strains.</text>
</comment>
<sequence length="236" mass="25184">MGRPPRGPGVTIRRIAVVVPAHNESRLLPACLTALHHAIARSPVPVLTVVVADDCTDGTARLALAGHAEVIVVEERNVGRARAAGVAHALRDGPDDLWLASTDADSRVPPNWLLRQLRHAEHGADLVTGTVEVDDWSAWPDPLPSAYERRYRESVAGARHGHIHGANLGVRATTYLAAGGFPALTCDEDRTLVTRVRATGARVITDARDPVRTSARPDGRAPHGFAAHLLTLSAES</sequence>
<comment type="subcellular location">
    <subcellularLocation>
        <location evidence="1">Cell membrane</location>
    </subcellularLocation>
</comment>
<evidence type="ECO:0000256" key="6">
    <source>
        <dbReference type="ARBA" id="ARBA00037281"/>
    </source>
</evidence>
<evidence type="ECO:0000313" key="12">
    <source>
        <dbReference type="Proteomes" id="UP000053244"/>
    </source>
</evidence>
<reference evidence="11 12" key="1">
    <citation type="submission" date="2015-10" db="EMBL/GenBank/DDBJ databases">
        <authorList>
            <person name="Gilbert D.G."/>
        </authorList>
    </citation>
    <scope>NUCLEOTIDE SEQUENCE [LARGE SCALE GENOMIC DNA]</scope>
    <source>
        <strain evidence="11 12">NRRL B-16712</strain>
    </source>
</reference>
<dbReference type="Gene3D" id="3.90.550.10">
    <property type="entry name" value="Spore Coat Polysaccharide Biosynthesis Protein SpsA, Chain A"/>
    <property type="match status" value="1"/>
</dbReference>
<comment type="pathway">
    <text evidence="7">Carotenoid biosynthesis; staphyloxanthin biosynthesis; staphyloxanthin from farnesyl diphosphate: step 4/5.</text>
</comment>
<evidence type="ECO:0000256" key="9">
    <source>
        <dbReference type="ARBA" id="ARBA00040345"/>
    </source>
</evidence>
<accession>A0A101JBI3</accession>
<dbReference type="PANTHER" id="PTHR43646">
    <property type="entry name" value="GLYCOSYLTRANSFERASE"/>
    <property type="match status" value="1"/>
</dbReference>
<dbReference type="InterPro" id="IPR029044">
    <property type="entry name" value="Nucleotide-diphossugar_trans"/>
</dbReference>
<dbReference type="CDD" id="cd00761">
    <property type="entry name" value="Glyco_tranf_GTA_type"/>
    <property type="match status" value="1"/>
</dbReference>
<keyword evidence="3" id="KW-0328">Glycosyltransferase</keyword>
<evidence type="ECO:0000256" key="8">
    <source>
        <dbReference type="ARBA" id="ARBA00038120"/>
    </source>
</evidence>
<dbReference type="AlphaFoldDB" id="A0A101JBI3"/>
<dbReference type="GO" id="GO:0016757">
    <property type="term" value="F:glycosyltransferase activity"/>
    <property type="evidence" value="ECO:0007669"/>
    <property type="project" value="UniProtKB-KW"/>
</dbReference>
<evidence type="ECO:0000256" key="4">
    <source>
        <dbReference type="ARBA" id="ARBA00022679"/>
    </source>
</evidence>
<keyword evidence="2" id="KW-1003">Cell membrane</keyword>
<dbReference type="PANTHER" id="PTHR43646:SF2">
    <property type="entry name" value="GLYCOSYLTRANSFERASE 2-LIKE DOMAIN-CONTAINING PROTEIN"/>
    <property type="match status" value="1"/>
</dbReference>
<dbReference type="Pfam" id="PF00535">
    <property type="entry name" value="Glycos_transf_2"/>
    <property type="match status" value="1"/>
</dbReference>
<dbReference type="GO" id="GO:0005886">
    <property type="term" value="C:plasma membrane"/>
    <property type="evidence" value="ECO:0007669"/>
    <property type="project" value="UniProtKB-SubCell"/>
</dbReference>
<proteinExistence type="inferred from homology"/>
<feature type="domain" description="Glycosyltransferase 2-like" evidence="10">
    <location>
        <begin position="17"/>
        <end position="153"/>
    </location>
</feature>
<keyword evidence="12" id="KW-1185">Reference proteome</keyword>
<comment type="caution">
    <text evidence="11">The sequence shown here is derived from an EMBL/GenBank/DDBJ whole genome shotgun (WGS) entry which is preliminary data.</text>
</comment>
<dbReference type="Proteomes" id="UP000053244">
    <property type="component" value="Unassembled WGS sequence"/>
</dbReference>
<name>A0A101JBI3_9ACTN</name>
<evidence type="ECO:0000256" key="5">
    <source>
        <dbReference type="ARBA" id="ARBA00023136"/>
    </source>
</evidence>
<keyword evidence="4" id="KW-0808">Transferase</keyword>
<evidence type="ECO:0000259" key="10">
    <source>
        <dbReference type="Pfam" id="PF00535"/>
    </source>
</evidence>
<protein>
    <recommendedName>
        <fullName evidence="9">4,4'-diaponeurosporenoate glycosyltransferase</fullName>
    </recommendedName>
</protein>
<evidence type="ECO:0000313" key="11">
    <source>
        <dbReference type="EMBL" id="KUL23713.1"/>
    </source>
</evidence>
<evidence type="ECO:0000256" key="1">
    <source>
        <dbReference type="ARBA" id="ARBA00004236"/>
    </source>
</evidence>
<gene>
    <name evidence="11" type="ORF">ADL15_45390</name>
</gene>
<dbReference type="InterPro" id="IPR001173">
    <property type="entry name" value="Glyco_trans_2-like"/>
</dbReference>
<comment type="similarity">
    <text evidence="8">Belongs to the glycosyltransferase 2 family. CrtQ subfamily.</text>
</comment>
<evidence type="ECO:0000256" key="7">
    <source>
        <dbReference type="ARBA" id="ARBA00037904"/>
    </source>
</evidence>
<keyword evidence="5" id="KW-0472">Membrane</keyword>
<dbReference type="SUPFAM" id="SSF53448">
    <property type="entry name" value="Nucleotide-diphospho-sugar transferases"/>
    <property type="match status" value="1"/>
</dbReference>
<evidence type="ECO:0000256" key="3">
    <source>
        <dbReference type="ARBA" id="ARBA00022676"/>
    </source>
</evidence>
<evidence type="ECO:0000256" key="2">
    <source>
        <dbReference type="ARBA" id="ARBA00022475"/>
    </source>
</evidence>